<reference evidence="3" key="1">
    <citation type="submission" date="2017-01" db="EMBL/GenBank/DDBJ databases">
        <title>Comparative genomics of anhydrobiosis in the tardigrade Hypsibius dujardini.</title>
        <authorList>
            <person name="Yoshida Y."/>
            <person name="Koutsovoulos G."/>
            <person name="Laetsch D."/>
            <person name="Stevens L."/>
            <person name="Kumar S."/>
            <person name="Horikawa D."/>
            <person name="Ishino K."/>
            <person name="Komine S."/>
            <person name="Tomita M."/>
            <person name="Blaxter M."/>
            <person name="Arakawa K."/>
        </authorList>
    </citation>
    <scope>NUCLEOTIDE SEQUENCE [LARGE SCALE GENOMIC DNA]</scope>
    <source>
        <strain evidence="3">Z151</strain>
    </source>
</reference>
<feature type="chain" id="PRO_5040997346" evidence="1">
    <location>
        <begin position="23"/>
        <end position="112"/>
    </location>
</feature>
<accession>A0A9X6NIR4</accession>
<evidence type="ECO:0000256" key="1">
    <source>
        <dbReference type="SAM" id="SignalP"/>
    </source>
</evidence>
<evidence type="ECO:0000313" key="3">
    <source>
        <dbReference type="Proteomes" id="UP000192578"/>
    </source>
</evidence>
<proteinExistence type="predicted"/>
<keyword evidence="3" id="KW-1185">Reference proteome</keyword>
<protein>
    <submittedName>
        <fullName evidence="2">Uncharacterized protein</fullName>
    </submittedName>
</protein>
<gene>
    <name evidence="2" type="ORF">BV898_18074</name>
</gene>
<feature type="signal peptide" evidence="1">
    <location>
        <begin position="1"/>
        <end position="22"/>
    </location>
</feature>
<sequence>MKSWMMAVLMCSLLAEGHLASAFLMYKPAMTGFGRVKSEGPLRKVDTAGAYIPTGGFDSDFGLARSAQGSRIARHHESLRLTNSALVPGKKRSAMSPQLMDWPSYPDNNFYY</sequence>
<dbReference type="AlphaFoldDB" id="A0A9X6NIR4"/>
<dbReference type="Proteomes" id="UP000192578">
    <property type="component" value="Unassembled WGS sequence"/>
</dbReference>
<comment type="caution">
    <text evidence="2">The sequence shown here is derived from an EMBL/GenBank/DDBJ whole genome shotgun (WGS) entry which is preliminary data.</text>
</comment>
<name>A0A9X6NIR4_HYPEX</name>
<dbReference type="EMBL" id="MTYJ01000336">
    <property type="protein sequence ID" value="OWA53653.1"/>
    <property type="molecule type" value="Genomic_DNA"/>
</dbReference>
<evidence type="ECO:0000313" key="2">
    <source>
        <dbReference type="EMBL" id="OWA53653.1"/>
    </source>
</evidence>
<organism evidence="2 3">
    <name type="scientific">Hypsibius exemplaris</name>
    <name type="common">Freshwater tardigrade</name>
    <dbReference type="NCBI Taxonomy" id="2072580"/>
    <lineage>
        <taxon>Eukaryota</taxon>
        <taxon>Metazoa</taxon>
        <taxon>Ecdysozoa</taxon>
        <taxon>Tardigrada</taxon>
        <taxon>Eutardigrada</taxon>
        <taxon>Parachela</taxon>
        <taxon>Hypsibioidea</taxon>
        <taxon>Hypsibiidae</taxon>
        <taxon>Hypsibius</taxon>
    </lineage>
</organism>
<keyword evidence="1" id="KW-0732">Signal</keyword>